<protein>
    <recommendedName>
        <fullName evidence="4">Myotubularin-related protein 14</fullName>
    </recommendedName>
</protein>
<dbReference type="SUPFAM" id="SSF52799">
    <property type="entry name" value="(Phosphotyrosine protein) phosphatases II"/>
    <property type="match status" value="1"/>
</dbReference>
<proteinExistence type="predicted"/>
<dbReference type="GO" id="GO:0004438">
    <property type="term" value="F:phosphatidylinositol-3-phosphate phosphatase activity"/>
    <property type="evidence" value="ECO:0007669"/>
    <property type="project" value="InterPro"/>
</dbReference>
<dbReference type="PROSITE" id="PS00383">
    <property type="entry name" value="TYR_PHOSPHATASE_1"/>
    <property type="match status" value="1"/>
</dbReference>
<accession>A0A9P0EGB3</accession>
<organism evidence="2 3">
    <name type="scientific">Nezara viridula</name>
    <name type="common">Southern green stink bug</name>
    <name type="synonym">Cimex viridulus</name>
    <dbReference type="NCBI Taxonomy" id="85310"/>
    <lineage>
        <taxon>Eukaryota</taxon>
        <taxon>Metazoa</taxon>
        <taxon>Ecdysozoa</taxon>
        <taxon>Arthropoda</taxon>
        <taxon>Hexapoda</taxon>
        <taxon>Insecta</taxon>
        <taxon>Pterygota</taxon>
        <taxon>Neoptera</taxon>
        <taxon>Paraneoptera</taxon>
        <taxon>Hemiptera</taxon>
        <taxon>Heteroptera</taxon>
        <taxon>Panheteroptera</taxon>
        <taxon>Pentatomomorpha</taxon>
        <taxon>Pentatomoidea</taxon>
        <taxon>Pentatomidae</taxon>
        <taxon>Pentatominae</taxon>
        <taxon>Nezara</taxon>
    </lineage>
</organism>
<dbReference type="PANTHER" id="PTHR13524:SF2">
    <property type="entry name" value="MYOTUBULARIN-RELATED PROTEIN 14"/>
    <property type="match status" value="1"/>
</dbReference>
<reference evidence="2" key="1">
    <citation type="submission" date="2022-01" db="EMBL/GenBank/DDBJ databases">
        <authorList>
            <person name="King R."/>
        </authorList>
    </citation>
    <scope>NUCLEOTIDE SEQUENCE</scope>
</reference>
<feature type="compositionally biased region" description="Polar residues" evidence="1">
    <location>
        <begin position="491"/>
        <end position="513"/>
    </location>
</feature>
<dbReference type="InterPro" id="IPR029021">
    <property type="entry name" value="Prot-tyrosine_phosphatase-like"/>
</dbReference>
<evidence type="ECO:0000313" key="2">
    <source>
        <dbReference type="EMBL" id="CAH1393351.1"/>
    </source>
</evidence>
<dbReference type="EMBL" id="OV725078">
    <property type="protein sequence ID" value="CAH1393351.1"/>
    <property type="molecule type" value="Genomic_DNA"/>
</dbReference>
<dbReference type="InterPro" id="IPR039803">
    <property type="entry name" value="MTMR14_PH-GRAM"/>
</dbReference>
<dbReference type="AlphaFoldDB" id="A0A9P0EGB3"/>
<dbReference type="OrthoDB" id="2408718at2759"/>
<feature type="region of interest" description="Disordered" evidence="1">
    <location>
        <begin position="491"/>
        <end position="568"/>
    </location>
</feature>
<evidence type="ECO:0000313" key="3">
    <source>
        <dbReference type="Proteomes" id="UP001152798"/>
    </source>
</evidence>
<feature type="compositionally biased region" description="Polar residues" evidence="1">
    <location>
        <begin position="557"/>
        <end position="568"/>
    </location>
</feature>
<dbReference type="Proteomes" id="UP001152798">
    <property type="component" value="Chromosome 2"/>
</dbReference>
<dbReference type="InterPro" id="IPR016130">
    <property type="entry name" value="Tyr_Pase_AS"/>
</dbReference>
<dbReference type="Gene3D" id="3.90.190.10">
    <property type="entry name" value="Protein tyrosine phosphatase superfamily"/>
    <property type="match status" value="1"/>
</dbReference>
<gene>
    <name evidence="2" type="ORF">NEZAVI_LOCUS4035</name>
</gene>
<dbReference type="InterPro" id="IPR039802">
    <property type="entry name" value="MTMR14"/>
</dbReference>
<keyword evidence="3" id="KW-1185">Reference proteome</keyword>
<evidence type="ECO:0000256" key="1">
    <source>
        <dbReference type="SAM" id="MobiDB-lite"/>
    </source>
</evidence>
<evidence type="ECO:0008006" key="4">
    <source>
        <dbReference type="Google" id="ProtNLM"/>
    </source>
</evidence>
<name>A0A9P0EGB3_NEZVI</name>
<feature type="compositionally biased region" description="Low complexity" evidence="1">
    <location>
        <begin position="514"/>
        <end position="532"/>
    </location>
</feature>
<dbReference type="PANTHER" id="PTHR13524">
    <property type="entry name" value="MYOTUBULARIN-RELATED"/>
    <property type="match status" value="1"/>
</dbReference>
<sequence>MEEIKSEELQNLLVFFSRNTFKAKDCDPVVQAAMQKCIDLVSLDYTYVTIPNTNGEFCAHYPSQLIIMENEKINHSLNNSNPDSPPKKSNNGTLYESVYDSSNLKDLFMKARSARCRARFPLPVILYKGKNVCRSSTLSGGPEMYGRSGYDYLFCCDETGPEKSQAQSNPPTPGEWQLFDKVRSQDIRLLKTLNVGAIIDFMVEKKKVKFGVNVSSSEKVDKENRYSDFTIISLPYPGCEFFKEYRDNDYVAQGLVFDWSQGHVDATIGIPNDKITSQLKIDWENYKIWDLITLTQNYLRLALQYLVEKPVGTLIHCISGWDRTPLFISLLRLSLWADGAIHQSLSPAQILYFTIAYDWMLFGHNLADRLSKGEEIFFFCFYFLKYIIGEEFSVNRYLPTNGQTKPKNGSVKRSDSEIQLEGLLLEPDAPVSSQESNVSLNSSWSSISSKCQEAPPVYFHPDELSLSTSNVSTISNMSYCDNLKADSLHSTASTEHSDNSSPNSQTFMNGNFDSSIETSSSSSSDQRSSNSSQDMKTSNSYSRSVGSRTSPVAVPTKTANVRTRNESTSSLSTGSWQFVTGTGSFRGSGSNSSCGYHMNSNHPSRTNMNDNCGLADSTTTIIEDDSFIYKIPQDSLIQRRDRLSSVRSLFYNCYCSTVGFKFKDGSESSSIGILLGNFAERVGIISTTRNTV</sequence>
<dbReference type="CDD" id="cd13213">
    <property type="entry name" value="PH-GRAM_MTMR14"/>
    <property type="match status" value="1"/>
</dbReference>
<feature type="compositionally biased region" description="Polar residues" evidence="1">
    <location>
        <begin position="533"/>
        <end position="550"/>
    </location>
</feature>